<dbReference type="InParanoid" id="B9TCN2"/>
<reference evidence="2" key="1">
    <citation type="journal article" date="2010" name="Nat. Biotechnol.">
        <title>Draft genome sequence of the oilseed species Ricinus communis.</title>
        <authorList>
            <person name="Chan A.P."/>
            <person name="Crabtree J."/>
            <person name="Zhao Q."/>
            <person name="Lorenzi H."/>
            <person name="Orvis J."/>
            <person name="Puiu D."/>
            <person name="Melake-Berhan A."/>
            <person name="Jones K.M."/>
            <person name="Redman J."/>
            <person name="Chen G."/>
            <person name="Cahoon E.B."/>
            <person name="Gedil M."/>
            <person name="Stanke M."/>
            <person name="Haas B.J."/>
            <person name="Wortman J.R."/>
            <person name="Fraser-Liggett C.M."/>
            <person name="Ravel J."/>
            <person name="Rabinowicz P.D."/>
        </authorList>
    </citation>
    <scope>NUCLEOTIDE SEQUENCE [LARGE SCALE GENOMIC DNA]</scope>
    <source>
        <strain evidence="2">cv. Hale</strain>
    </source>
</reference>
<keyword evidence="2" id="KW-1185">Reference proteome</keyword>
<proteinExistence type="predicted"/>
<gene>
    <name evidence="1" type="ORF">RCOM_1884710</name>
</gene>
<protein>
    <submittedName>
        <fullName evidence="1">Uncharacterized protein</fullName>
    </submittedName>
</protein>
<dbReference type="EMBL" id="EQ977428">
    <property type="protein sequence ID" value="EEF26384.1"/>
    <property type="molecule type" value="Genomic_DNA"/>
</dbReference>
<evidence type="ECO:0000313" key="2">
    <source>
        <dbReference type="Proteomes" id="UP000008311"/>
    </source>
</evidence>
<sequence length="74" mass="7748">PTGPGYRAVAARAGRAHRAAHPAARPAGRLHRLRLPVDRGVPAAQSVGRIVGAGKRAAAVVMRASSFKEYAVRK</sequence>
<feature type="non-terminal residue" evidence="1">
    <location>
        <position position="1"/>
    </location>
</feature>
<organism evidence="1 2">
    <name type="scientific">Ricinus communis</name>
    <name type="common">Castor bean</name>
    <dbReference type="NCBI Taxonomy" id="3988"/>
    <lineage>
        <taxon>Eukaryota</taxon>
        <taxon>Viridiplantae</taxon>
        <taxon>Streptophyta</taxon>
        <taxon>Embryophyta</taxon>
        <taxon>Tracheophyta</taxon>
        <taxon>Spermatophyta</taxon>
        <taxon>Magnoliopsida</taxon>
        <taxon>eudicotyledons</taxon>
        <taxon>Gunneridae</taxon>
        <taxon>Pentapetalae</taxon>
        <taxon>rosids</taxon>
        <taxon>fabids</taxon>
        <taxon>Malpighiales</taxon>
        <taxon>Euphorbiaceae</taxon>
        <taxon>Acalyphoideae</taxon>
        <taxon>Acalypheae</taxon>
        <taxon>Ricinus</taxon>
    </lineage>
</organism>
<accession>B9TCN2</accession>
<name>B9TCN2_RICCO</name>
<dbReference type="AlphaFoldDB" id="B9TCN2"/>
<evidence type="ECO:0000313" key="1">
    <source>
        <dbReference type="EMBL" id="EEF26384.1"/>
    </source>
</evidence>
<dbReference type="Proteomes" id="UP000008311">
    <property type="component" value="Unassembled WGS sequence"/>
</dbReference>